<name>A0A506VEJ6_9GAMM</name>
<comment type="caution">
    <text evidence="3">The sequence shown here is derived from an EMBL/GenBank/DDBJ whole genome shotgun (WGS) entry which is preliminary data.</text>
</comment>
<feature type="transmembrane region" description="Helical" evidence="2">
    <location>
        <begin position="12"/>
        <end position="31"/>
    </location>
</feature>
<dbReference type="Proteomes" id="UP000319523">
    <property type="component" value="Unassembled WGS sequence"/>
</dbReference>
<evidence type="ECO:0000313" key="4">
    <source>
        <dbReference type="Proteomes" id="UP000319523"/>
    </source>
</evidence>
<dbReference type="Pfam" id="PF25612">
    <property type="entry name" value="DUF7940"/>
    <property type="match status" value="1"/>
</dbReference>
<protein>
    <recommendedName>
        <fullName evidence="5">Holin</fullName>
    </recommendedName>
</protein>
<dbReference type="AlphaFoldDB" id="A0A506VEJ6"/>
<evidence type="ECO:0000313" key="3">
    <source>
        <dbReference type="EMBL" id="TPW43403.1"/>
    </source>
</evidence>
<keyword evidence="2" id="KW-1133">Transmembrane helix</keyword>
<dbReference type="InterPro" id="IPR057700">
    <property type="entry name" value="DUF7940"/>
</dbReference>
<evidence type="ECO:0008006" key="5">
    <source>
        <dbReference type="Google" id="ProtNLM"/>
    </source>
</evidence>
<accession>A0A506VEJ6</accession>
<dbReference type="EMBL" id="VHQI01000003">
    <property type="protein sequence ID" value="TPW43403.1"/>
    <property type="molecule type" value="Genomic_DNA"/>
</dbReference>
<keyword evidence="2" id="KW-0812">Transmembrane</keyword>
<evidence type="ECO:0000256" key="2">
    <source>
        <dbReference type="SAM" id="Phobius"/>
    </source>
</evidence>
<feature type="region of interest" description="Disordered" evidence="1">
    <location>
        <begin position="71"/>
        <end position="92"/>
    </location>
</feature>
<proteinExistence type="predicted"/>
<keyword evidence="2" id="KW-0472">Membrane</keyword>
<reference evidence="3 4" key="1">
    <citation type="submission" date="2019-06" db="EMBL/GenBank/DDBJ databases">
        <authorList>
            <person name="Yang Y."/>
        </authorList>
    </citation>
    <scope>NUCLEOTIDE SEQUENCE [LARGE SCALE GENOMIC DNA]</scope>
    <source>
        <strain evidence="3 4">BIT-26</strain>
    </source>
</reference>
<feature type="transmembrane region" description="Helical" evidence="2">
    <location>
        <begin position="43"/>
        <end position="65"/>
    </location>
</feature>
<evidence type="ECO:0000256" key="1">
    <source>
        <dbReference type="SAM" id="MobiDB-lite"/>
    </source>
</evidence>
<organism evidence="3 4">
    <name type="scientific">Mixta tenebrionis</name>
    <dbReference type="NCBI Taxonomy" id="2562439"/>
    <lineage>
        <taxon>Bacteria</taxon>
        <taxon>Pseudomonadati</taxon>
        <taxon>Pseudomonadota</taxon>
        <taxon>Gammaproteobacteria</taxon>
        <taxon>Enterobacterales</taxon>
        <taxon>Erwiniaceae</taxon>
        <taxon>Mixta</taxon>
    </lineage>
</organism>
<keyword evidence="4" id="KW-1185">Reference proteome</keyword>
<sequence>MKLKLVKDWPDWWRWHSTKALVLLGLLPTVWHEMPPEWKTMIPASWLQAASFIIMLLGILSRITLQKAPPGQQPILEESEVENNDSENKHQG</sequence>
<gene>
    <name evidence="3" type="ORF">FKM52_05990</name>
</gene>
<dbReference type="OrthoDB" id="7585869at2"/>